<dbReference type="AlphaFoldDB" id="A0A5C3NKV8"/>
<sequence length="261" mass="29221">MLCTRWFLPLLILPVPTAQPYFLILFLLSLILHARPCFYCISLLTALFMSSCYWQPISIDSPLSVPWSENVTTFSDAWDVTLTNITIPKPAAMRLTDRCWVDWSFGGIFNPFNVTEWERVSIAKLKFDMLQEKRRRDVESDSESPSTSDPSSQPGDSLAGAPAAVRYGDSRNQTAGSAGNFLTRGARLGGMLRDITASIWRRGGADPAGSDEEMVSANESAPIPHINLTSVESAIPHLPWFRKEYDLRPYGFDVIFDFGWS</sequence>
<dbReference type="Proteomes" id="UP000305948">
    <property type="component" value="Unassembled WGS sequence"/>
</dbReference>
<reference evidence="7 8" key="1">
    <citation type="journal article" date="2019" name="Nat. Ecol. Evol.">
        <title>Megaphylogeny resolves global patterns of mushroom evolution.</title>
        <authorList>
            <person name="Varga T."/>
            <person name="Krizsan K."/>
            <person name="Foldi C."/>
            <person name="Dima B."/>
            <person name="Sanchez-Garcia M."/>
            <person name="Sanchez-Ramirez S."/>
            <person name="Szollosi G.J."/>
            <person name="Szarkandi J.G."/>
            <person name="Papp V."/>
            <person name="Albert L."/>
            <person name="Andreopoulos W."/>
            <person name="Angelini C."/>
            <person name="Antonin V."/>
            <person name="Barry K.W."/>
            <person name="Bougher N.L."/>
            <person name="Buchanan P."/>
            <person name="Buyck B."/>
            <person name="Bense V."/>
            <person name="Catcheside P."/>
            <person name="Chovatia M."/>
            <person name="Cooper J."/>
            <person name="Damon W."/>
            <person name="Desjardin D."/>
            <person name="Finy P."/>
            <person name="Geml J."/>
            <person name="Haridas S."/>
            <person name="Hughes K."/>
            <person name="Justo A."/>
            <person name="Karasinski D."/>
            <person name="Kautmanova I."/>
            <person name="Kiss B."/>
            <person name="Kocsube S."/>
            <person name="Kotiranta H."/>
            <person name="LaButti K.M."/>
            <person name="Lechner B.E."/>
            <person name="Liimatainen K."/>
            <person name="Lipzen A."/>
            <person name="Lukacs Z."/>
            <person name="Mihaltcheva S."/>
            <person name="Morgado L.N."/>
            <person name="Niskanen T."/>
            <person name="Noordeloos M.E."/>
            <person name="Ohm R.A."/>
            <person name="Ortiz-Santana B."/>
            <person name="Ovrebo C."/>
            <person name="Racz N."/>
            <person name="Riley R."/>
            <person name="Savchenko A."/>
            <person name="Shiryaev A."/>
            <person name="Soop K."/>
            <person name="Spirin V."/>
            <person name="Szebenyi C."/>
            <person name="Tomsovsky M."/>
            <person name="Tulloss R.E."/>
            <person name="Uehling J."/>
            <person name="Grigoriev I.V."/>
            <person name="Vagvolgyi C."/>
            <person name="Papp T."/>
            <person name="Martin F.M."/>
            <person name="Miettinen O."/>
            <person name="Hibbett D.S."/>
            <person name="Nagy L.G."/>
        </authorList>
    </citation>
    <scope>NUCLEOTIDE SEQUENCE [LARGE SCALE GENOMIC DNA]</scope>
    <source>
        <strain evidence="7 8">OMC1185</strain>
    </source>
</reference>
<evidence type="ECO:0000256" key="6">
    <source>
        <dbReference type="SAM" id="Phobius"/>
    </source>
</evidence>
<dbReference type="PANTHER" id="PTHR13259">
    <property type="entry name" value="BLADDER CANCER 10 KD PROTEIN HOMOLOG"/>
    <property type="match status" value="1"/>
</dbReference>
<evidence type="ECO:0000313" key="8">
    <source>
        <dbReference type="Proteomes" id="UP000305948"/>
    </source>
</evidence>
<keyword evidence="8" id="KW-1185">Reference proteome</keyword>
<keyword evidence="2 6" id="KW-0812">Transmembrane</keyword>
<evidence type="ECO:0000256" key="3">
    <source>
        <dbReference type="ARBA" id="ARBA00022989"/>
    </source>
</evidence>
<dbReference type="EMBL" id="ML213503">
    <property type="protein sequence ID" value="TFK57515.1"/>
    <property type="molecule type" value="Genomic_DNA"/>
</dbReference>
<dbReference type="OrthoDB" id="5563033at2759"/>
<feature type="transmembrane region" description="Helical" evidence="6">
    <location>
        <begin position="6"/>
        <end position="30"/>
    </location>
</feature>
<dbReference type="GO" id="GO:0016020">
    <property type="term" value="C:membrane"/>
    <property type="evidence" value="ECO:0007669"/>
    <property type="project" value="UniProtKB-SubCell"/>
</dbReference>
<dbReference type="PANTHER" id="PTHR13259:SF1">
    <property type="entry name" value="BLADDER CANCER-ASSOCIATED PROTEIN"/>
    <property type="match status" value="1"/>
</dbReference>
<feature type="compositionally biased region" description="Low complexity" evidence="5">
    <location>
        <begin position="143"/>
        <end position="157"/>
    </location>
</feature>
<feature type="region of interest" description="Disordered" evidence="5">
    <location>
        <begin position="134"/>
        <end position="162"/>
    </location>
</feature>
<dbReference type="Pfam" id="PF06726">
    <property type="entry name" value="BC10"/>
    <property type="match status" value="1"/>
</dbReference>
<evidence type="ECO:0000256" key="4">
    <source>
        <dbReference type="ARBA" id="ARBA00023136"/>
    </source>
</evidence>
<evidence type="ECO:0000256" key="1">
    <source>
        <dbReference type="ARBA" id="ARBA00004370"/>
    </source>
</evidence>
<evidence type="ECO:0000256" key="5">
    <source>
        <dbReference type="SAM" id="MobiDB-lite"/>
    </source>
</evidence>
<organism evidence="7 8">
    <name type="scientific">Heliocybe sulcata</name>
    <dbReference type="NCBI Taxonomy" id="5364"/>
    <lineage>
        <taxon>Eukaryota</taxon>
        <taxon>Fungi</taxon>
        <taxon>Dikarya</taxon>
        <taxon>Basidiomycota</taxon>
        <taxon>Agaricomycotina</taxon>
        <taxon>Agaricomycetes</taxon>
        <taxon>Gloeophyllales</taxon>
        <taxon>Gloeophyllaceae</taxon>
        <taxon>Heliocybe</taxon>
    </lineage>
</organism>
<accession>A0A5C3NKV8</accession>
<keyword evidence="4 6" id="KW-0472">Membrane</keyword>
<feature type="transmembrane region" description="Helical" evidence="6">
    <location>
        <begin position="37"/>
        <end position="56"/>
    </location>
</feature>
<gene>
    <name evidence="7" type="ORF">OE88DRAFT_1804047</name>
</gene>
<name>A0A5C3NKV8_9AGAM</name>
<proteinExistence type="predicted"/>
<comment type="subcellular location">
    <subcellularLocation>
        <location evidence="1">Membrane</location>
    </subcellularLocation>
</comment>
<protein>
    <submittedName>
        <fullName evidence="7">Uncharacterized protein</fullName>
    </submittedName>
</protein>
<evidence type="ECO:0000256" key="2">
    <source>
        <dbReference type="ARBA" id="ARBA00022692"/>
    </source>
</evidence>
<dbReference type="SMART" id="SM01396">
    <property type="entry name" value="BC10"/>
    <property type="match status" value="1"/>
</dbReference>
<evidence type="ECO:0000313" key="7">
    <source>
        <dbReference type="EMBL" id="TFK57515.1"/>
    </source>
</evidence>
<dbReference type="InterPro" id="IPR009598">
    <property type="entry name" value="BCALP"/>
</dbReference>
<keyword evidence="3 6" id="KW-1133">Transmembrane helix</keyword>